<dbReference type="SUPFAM" id="SSF52833">
    <property type="entry name" value="Thioredoxin-like"/>
    <property type="match status" value="1"/>
</dbReference>
<dbReference type="InterPro" id="IPR004045">
    <property type="entry name" value="Glutathione_S-Trfase_N"/>
</dbReference>
<dbReference type="Gene3D" id="3.40.30.10">
    <property type="entry name" value="Glutaredoxin"/>
    <property type="match status" value="1"/>
</dbReference>
<dbReference type="GO" id="GO:0004364">
    <property type="term" value="F:glutathione transferase activity"/>
    <property type="evidence" value="ECO:0007669"/>
    <property type="project" value="UniProtKB-EC"/>
</dbReference>
<comment type="caution">
    <text evidence="5">The sequence shown here is derived from an EMBL/GenBank/DDBJ whole genome shotgun (WGS) entry which is preliminary data.</text>
</comment>
<comment type="catalytic activity">
    <reaction evidence="3">
        <text>RX + glutathione = an S-substituted glutathione + a halide anion + H(+)</text>
        <dbReference type="Rhea" id="RHEA:16437"/>
        <dbReference type="ChEBI" id="CHEBI:15378"/>
        <dbReference type="ChEBI" id="CHEBI:16042"/>
        <dbReference type="ChEBI" id="CHEBI:17792"/>
        <dbReference type="ChEBI" id="CHEBI:57925"/>
        <dbReference type="ChEBI" id="CHEBI:90779"/>
        <dbReference type="EC" id="2.5.1.18"/>
    </reaction>
</comment>
<feature type="non-terminal residue" evidence="5">
    <location>
        <position position="111"/>
    </location>
</feature>
<dbReference type="InterPro" id="IPR040079">
    <property type="entry name" value="Glutathione_S-Trfase"/>
</dbReference>
<accession>A0AA38BZY1</accession>
<evidence type="ECO:0000256" key="1">
    <source>
        <dbReference type="ARBA" id="ARBA00012452"/>
    </source>
</evidence>
<dbReference type="EMBL" id="JAHRHJ020003813">
    <property type="protein sequence ID" value="KAH9290236.1"/>
    <property type="molecule type" value="Genomic_DNA"/>
</dbReference>
<evidence type="ECO:0000313" key="5">
    <source>
        <dbReference type="EMBL" id="KAH9290236.1"/>
    </source>
</evidence>
<dbReference type="EC" id="2.5.1.18" evidence="1"/>
<evidence type="ECO:0000256" key="2">
    <source>
        <dbReference type="ARBA" id="ARBA00022679"/>
    </source>
</evidence>
<dbReference type="Gene3D" id="1.20.1050.10">
    <property type="match status" value="1"/>
</dbReference>
<proteinExistence type="predicted"/>
<dbReference type="InterPro" id="IPR045073">
    <property type="entry name" value="Omega/Tau-like"/>
</dbReference>
<keyword evidence="2" id="KW-0808">Transferase</keyword>
<keyword evidence="6" id="KW-1185">Reference proteome</keyword>
<dbReference type="SFLD" id="SFLDG00358">
    <property type="entry name" value="Main_(cytGST)"/>
    <property type="match status" value="1"/>
</dbReference>
<gene>
    <name evidence="5" type="ORF">KI387_034353</name>
</gene>
<dbReference type="Pfam" id="PF02798">
    <property type="entry name" value="GST_N"/>
    <property type="match status" value="1"/>
</dbReference>
<sequence>MEEVMVLSFRPSPFAMRVQIGLEEKGVRYDYQEENVMVNKSDLLLRTNPVFKKVPVLIHKGNPICESLIILQYIDEAWPASQPFLPSNPYERALARFWADFVDKKIFDAGS</sequence>
<reference evidence="5 6" key="1">
    <citation type="journal article" date="2021" name="Nat. Plants">
        <title>The Taxus genome provides insights into paclitaxel biosynthesis.</title>
        <authorList>
            <person name="Xiong X."/>
            <person name="Gou J."/>
            <person name="Liao Q."/>
            <person name="Li Y."/>
            <person name="Zhou Q."/>
            <person name="Bi G."/>
            <person name="Li C."/>
            <person name="Du R."/>
            <person name="Wang X."/>
            <person name="Sun T."/>
            <person name="Guo L."/>
            <person name="Liang H."/>
            <person name="Lu P."/>
            <person name="Wu Y."/>
            <person name="Zhang Z."/>
            <person name="Ro D.K."/>
            <person name="Shang Y."/>
            <person name="Huang S."/>
            <person name="Yan J."/>
        </authorList>
    </citation>
    <scope>NUCLEOTIDE SEQUENCE [LARGE SCALE GENOMIC DNA]</scope>
    <source>
        <strain evidence="5">Ta-2019</strain>
    </source>
</reference>
<name>A0AA38BZY1_TAXCH</name>
<dbReference type="FunFam" id="3.40.30.10:FF:000014">
    <property type="entry name" value="Tau class glutathione S-transferase"/>
    <property type="match status" value="1"/>
</dbReference>
<dbReference type="PROSITE" id="PS50404">
    <property type="entry name" value="GST_NTER"/>
    <property type="match status" value="1"/>
</dbReference>
<dbReference type="InterPro" id="IPR036249">
    <property type="entry name" value="Thioredoxin-like_sf"/>
</dbReference>
<dbReference type="GO" id="GO:0006749">
    <property type="term" value="P:glutathione metabolic process"/>
    <property type="evidence" value="ECO:0007669"/>
    <property type="project" value="TreeGrafter"/>
</dbReference>
<dbReference type="CDD" id="cd03058">
    <property type="entry name" value="GST_N_Tau"/>
    <property type="match status" value="1"/>
</dbReference>
<evidence type="ECO:0000259" key="4">
    <source>
        <dbReference type="PROSITE" id="PS50404"/>
    </source>
</evidence>
<dbReference type="OMA" id="LTIWAIW"/>
<protein>
    <recommendedName>
        <fullName evidence="1">glutathione transferase</fullName>
        <ecNumber evidence="1">2.5.1.18</ecNumber>
    </recommendedName>
</protein>
<dbReference type="AlphaFoldDB" id="A0AA38BZY1"/>
<organism evidence="5 6">
    <name type="scientific">Taxus chinensis</name>
    <name type="common">Chinese yew</name>
    <name type="synonym">Taxus wallichiana var. chinensis</name>
    <dbReference type="NCBI Taxonomy" id="29808"/>
    <lineage>
        <taxon>Eukaryota</taxon>
        <taxon>Viridiplantae</taxon>
        <taxon>Streptophyta</taxon>
        <taxon>Embryophyta</taxon>
        <taxon>Tracheophyta</taxon>
        <taxon>Spermatophyta</taxon>
        <taxon>Pinopsida</taxon>
        <taxon>Pinidae</taxon>
        <taxon>Conifers II</taxon>
        <taxon>Cupressales</taxon>
        <taxon>Taxaceae</taxon>
        <taxon>Taxus</taxon>
    </lineage>
</organism>
<dbReference type="Proteomes" id="UP000824469">
    <property type="component" value="Unassembled WGS sequence"/>
</dbReference>
<evidence type="ECO:0000256" key="3">
    <source>
        <dbReference type="ARBA" id="ARBA00047960"/>
    </source>
</evidence>
<feature type="domain" description="GST N-terminal" evidence="4">
    <location>
        <begin position="2"/>
        <end position="82"/>
    </location>
</feature>
<evidence type="ECO:0000313" key="6">
    <source>
        <dbReference type="Proteomes" id="UP000824469"/>
    </source>
</evidence>
<dbReference type="GO" id="GO:0005737">
    <property type="term" value="C:cytoplasm"/>
    <property type="evidence" value="ECO:0007669"/>
    <property type="project" value="TreeGrafter"/>
</dbReference>
<dbReference type="PANTHER" id="PTHR11260:SF781">
    <property type="entry name" value="GLUTATHIONE S-TRANSFERASE U19"/>
    <property type="match status" value="1"/>
</dbReference>
<dbReference type="SFLD" id="SFLDS00019">
    <property type="entry name" value="Glutathione_Transferase_(cytos"/>
    <property type="match status" value="1"/>
</dbReference>
<dbReference type="PANTHER" id="PTHR11260">
    <property type="entry name" value="GLUTATHIONE S-TRANSFERASE, GST, SUPERFAMILY, GST DOMAIN CONTAINING"/>
    <property type="match status" value="1"/>
</dbReference>